<dbReference type="PATRIC" id="fig|84022.5.peg.3950"/>
<dbReference type="GO" id="GO:0009254">
    <property type="term" value="P:peptidoglycan turnover"/>
    <property type="evidence" value="ECO:0007669"/>
    <property type="project" value="InterPro"/>
</dbReference>
<dbReference type="Gene3D" id="2.20.230.10">
    <property type="entry name" value="Resuscitation-promoting factor rpfb"/>
    <property type="match status" value="1"/>
</dbReference>
<dbReference type="InterPro" id="IPR036908">
    <property type="entry name" value="RlpA-like_sf"/>
</dbReference>
<dbReference type="RefSeq" id="WP_044824604.1">
    <property type="nucleotide sequence ID" value="NZ_CP009687.1"/>
</dbReference>
<evidence type="ECO:0000313" key="2">
    <source>
        <dbReference type="Proteomes" id="UP000035704"/>
    </source>
</evidence>
<organism evidence="1 2">
    <name type="scientific">Clostridium aceticum</name>
    <dbReference type="NCBI Taxonomy" id="84022"/>
    <lineage>
        <taxon>Bacteria</taxon>
        <taxon>Bacillati</taxon>
        <taxon>Bacillota</taxon>
        <taxon>Clostridia</taxon>
        <taxon>Eubacteriales</taxon>
        <taxon>Clostridiaceae</taxon>
        <taxon>Clostridium</taxon>
    </lineage>
</organism>
<keyword evidence="2" id="KW-1185">Reference proteome</keyword>
<dbReference type="AlphaFoldDB" id="A0A0D8IA93"/>
<proteinExistence type="predicted"/>
<dbReference type="PANTHER" id="PTHR39160:SF4">
    <property type="entry name" value="RESUSCITATION-PROMOTING FACTOR RPFB"/>
    <property type="match status" value="1"/>
</dbReference>
<dbReference type="InterPro" id="IPR007137">
    <property type="entry name" value="DUF348"/>
</dbReference>
<dbReference type="OrthoDB" id="9798935at2"/>
<dbReference type="PROSITE" id="PS51109">
    <property type="entry name" value="G5"/>
    <property type="match status" value="1"/>
</dbReference>
<name>A0A0D8IA93_9CLOT</name>
<dbReference type="Gene3D" id="2.40.40.10">
    <property type="entry name" value="RlpA-like domain"/>
    <property type="match status" value="1"/>
</dbReference>
<dbReference type="GO" id="GO:0019867">
    <property type="term" value="C:outer membrane"/>
    <property type="evidence" value="ECO:0007669"/>
    <property type="project" value="InterPro"/>
</dbReference>
<dbReference type="Pfam" id="PF07501">
    <property type="entry name" value="G5"/>
    <property type="match status" value="1"/>
</dbReference>
<gene>
    <name evidence="1" type="ORF">CACET_c00860</name>
</gene>
<dbReference type="PANTHER" id="PTHR39160">
    <property type="entry name" value="CELL WALL-BINDING PROTEIN YOCH"/>
    <property type="match status" value="1"/>
</dbReference>
<sequence length="347" mass="38512">METFLGGKDFLKGVNKKAFIAVVFLATLLVSFGLLAMRKNVTIVYDGKEESVVTFASTVETLINKQGIEVLEADKVVPGLQEKLKEDTRIVIHRAFEIQLIDGQQQKSITTAEETVEDLIKTLDLKLGEKDKVQPDLHTTLNPGDTVEVIRVTEEILVENQEVPFQTTIKYNEDLELGTTKRLQEGVPGLKEIKLGITYENNVEVARDVIEENIIKEAVNEIIEKGTGNILVTSRGDSRRYREVIVMEASAYTADYESTGKRPGDPYFGITGSGTQVRPGVVAVDPRVIPLGSKLYIESLDRTPSYGVASAEDTGGAIKGNKIDLYFENRSEALRFGRRKVKVYILD</sequence>
<accession>A0A0D8IA93</accession>
<dbReference type="InterPro" id="IPR011098">
    <property type="entry name" value="G5_dom"/>
</dbReference>
<dbReference type="SUPFAM" id="SSF50685">
    <property type="entry name" value="Barwin-like endoglucanases"/>
    <property type="match status" value="1"/>
</dbReference>
<dbReference type="EMBL" id="CP009687">
    <property type="protein sequence ID" value="AKL93604.1"/>
    <property type="molecule type" value="Genomic_DNA"/>
</dbReference>
<dbReference type="CDD" id="cd14667">
    <property type="entry name" value="3D_containing_proteins"/>
    <property type="match status" value="1"/>
</dbReference>
<dbReference type="KEGG" id="cace:CACET_c00860"/>
<reference evidence="1 2" key="1">
    <citation type="submission" date="2014-10" db="EMBL/GenBank/DDBJ databases">
        <title>Genome sequence of Clostridium aceticum DSM 1496.</title>
        <authorList>
            <person name="Poehlein A."/>
            <person name="Schiel-Bengelsdorf B."/>
            <person name="Gottschalk G."/>
            <person name="Duerre P."/>
            <person name="Daniel R."/>
        </authorList>
    </citation>
    <scope>NUCLEOTIDE SEQUENCE [LARGE SCALE GENOMIC DNA]</scope>
    <source>
        <strain evidence="1 2">DSM 1496</strain>
    </source>
</reference>
<dbReference type="Pfam" id="PF06725">
    <property type="entry name" value="3D"/>
    <property type="match status" value="1"/>
</dbReference>
<dbReference type="Proteomes" id="UP000035704">
    <property type="component" value="Chromosome"/>
</dbReference>
<dbReference type="SMART" id="SM01208">
    <property type="entry name" value="G5"/>
    <property type="match status" value="1"/>
</dbReference>
<dbReference type="Pfam" id="PF03990">
    <property type="entry name" value="DUF348"/>
    <property type="match status" value="2"/>
</dbReference>
<dbReference type="GO" id="GO:0004553">
    <property type="term" value="F:hydrolase activity, hydrolyzing O-glycosyl compounds"/>
    <property type="evidence" value="ECO:0007669"/>
    <property type="project" value="InterPro"/>
</dbReference>
<dbReference type="InterPro" id="IPR051933">
    <property type="entry name" value="Resuscitation_pf_RpfB"/>
</dbReference>
<dbReference type="InterPro" id="IPR059180">
    <property type="entry name" value="3D_YorM"/>
</dbReference>
<dbReference type="InterPro" id="IPR010611">
    <property type="entry name" value="3D_dom"/>
</dbReference>
<protein>
    <submittedName>
        <fullName evidence="1">3D domain containing protein</fullName>
    </submittedName>
</protein>
<dbReference type="STRING" id="84022.CACET_c00860"/>
<evidence type="ECO:0000313" key="1">
    <source>
        <dbReference type="EMBL" id="AKL93604.1"/>
    </source>
</evidence>